<dbReference type="EMBL" id="RCHU02000001">
    <property type="protein sequence ID" value="KAL3610919.1"/>
    <property type="molecule type" value="Genomic_DNA"/>
</dbReference>
<protein>
    <submittedName>
        <fullName evidence="1">Uncharacterized protein</fullName>
    </submittedName>
</protein>
<gene>
    <name evidence="1" type="ORF">D5086_001939</name>
</gene>
<name>A0ACC4D0N5_POPAL</name>
<reference evidence="1 2" key="1">
    <citation type="journal article" date="2024" name="Plant Biotechnol. J.">
        <title>Genome and CRISPR/Cas9 system of a widespread forest tree (Populus alba) in the world.</title>
        <authorList>
            <person name="Liu Y.J."/>
            <person name="Jiang P.F."/>
            <person name="Han X.M."/>
            <person name="Li X.Y."/>
            <person name="Wang H.M."/>
            <person name="Wang Y.J."/>
            <person name="Wang X.X."/>
            <person name="Zeng Q.Y."/>
        </authorList>
    </citation>
    <scope>NUCLEOTIDE SEQUENCE [LARGE SCALE GENOMIC DNA]</scope>
    <source>
        <strain evidence="2">cv. PAL-ZL1</strain>
    </source>
</reference>
<accession>A0ACC4D0N5</accession>
<proteinExistence type="predicted"/>
<comment type="caution">
    <text evidence="1">The sequence shown here is derived from an EMBL/GenBank/DDBJ whole genome shotgun (WGS) entry which is preliminary data.</text>
</comment>
<dbReference type="Proteomes" id="UP000309997">
    <property type="component" value="Unassembled WGS sequence"/>
</dbReference>
<evidence type="ECO:0000313" key="2">
    <source>
        <dbReference type="Proteomes" id="UP000309997"/>
    </source>
</evidence>
<evidence type="ECO:0000313" key="1">
    <source>
        <dbReference type="EMBL" id="KAL3610919.1"/>
    </source>
</evidence>
<keyword evidence="2" id="KW-1185">Reference proteome</keyword>
<sequence>MCCLLILTISDNISCAVLALSVLRKSSSFYCLQPSFILLQLDQRAHIADNLGRTLELNIFWLVSSAGLKILFRS</sequence>
<organism evidence="1 2">
    <name type="scientific">Populus alba</name>
    <name type="common">White poplar</name>
    <dbReference type="NCBI Taxonomy" id="43335"/>
    <lineage>
        <taxon>Eukaryota</taxon>
        <taxon>Viridiplantae</taxon>
        <taxon>Streptophyta</taxon>
        <taxon>Embryophyta</taxon>
        <taxon>Tracheophyta</taxon>
        <taxon>Spermatophyta</taxon>
        <taxon>Magnoliopsida</taxon>
        <taxon>eudicotyledons</taxon>
        <taxon>Gunneridae</taxon>
        <taxon>Pentapetalae</taxon>
        <taxon>rosids</taxon>
        <taxon>fabids</taxon>
        <taxon>Malpighiales</taxon>
        <taxon>Salicaceae</taxon>
        <taxon>Saliceae</taxon>
        <taxon>Populus</taxon>
    </lineage>
</organism>